<reference evidence="1 2" key="1">
    <citation type="journal article" date="2006" name="Science">
        <title>The genome of black cottonwood, Populus trichocarpa (Torr. &amp; Gray).</title>
        <authorList>
            <person name="Tuskan G.A."/>
            <person name="Difazio S."/>
            <person name="Jansson S."/>
            <person name="Bohlmann J."/>
            <person name="Grigoriev I."/>
            <person name="Hellsten U."/>
            <person name="Putnam N."/>
            <person name="Ralph S."/>
            <person name="Rombauts S."/>
            <person name="Salamov A."/>
            <person name="Schein J."/>
            <person name="Sterck L."/>
            <person name="Aerts A."/>
            <person name="Bhalerao R.R."/>
            <person name="Bhalerao R.P."/>
            <person name="Blaudez D."/>
            <person name="Boerjan W."/>
            <person name="Brun A."/>
            <person name="Brunner A."/>
            <person name="Busov V."/>
            <person name="Campbell M."/>
            <person name="Carlson J."/>
            <person name="Chalot M."/>
            <person name="Chapman J."/>
            <person name="Chen G.L."/>
            <person name="Cooper D."/>
            <person name="Coutinho P.M."/>
            <person name="Couturier J."/>
            <person name="Covert S."/>
            <person name="Cronk Q."/>
            <person name="Cunningham R."/>
            <person name="Davis J."/>
            <person name="Degroeve S."/>
            <person name="Dejardin A."/>
            <person name="Depamphilis C."/>
            <person name="Detter J."/>
            <person name="Dirks B."/>
            <person name="Dubchak I."/>
            <person name="Duplessis S."/>
            <person name="Ehlting J."/>
            <person name="Ellis B."/>
            <person name="Gendler K."/>
            <person name="Goodstein D."/>
            <person name="Gribskov M."/>
            <person name="Grimwood J."/>
            <person name="Groover A."/>
            <person name="Gunter L."/>
            <person name="Hamberger B."/>
            <person name="Heinze B."/>
            <person name="Helariutta Y."/>
            <person name="Henrissat B."/>
            <person name="Holligan D."/>
            <person name="Holt R."/>
            <person name="Huang W."/>
            <person name="Islam-Faridi N."/>
            <person name="Jones S."/>
            <person name="Jones-Rhoades M."/>
            <person name="Jorgensen R."/>
            <person name="Joshi C."/>
            <person name="Kangasjarvi J."/>
            <person name="Karlsson J."/>
            <person name="Kelleher C."/>
            <person name="Kirkpatrick R."/>
            <person name="Kirst M."/>
            <person name="Kohler A."/>
            <person name="Kalluri U."/>
            <person name="Larimer F."/>
            <person name="Leebens-Mack J."/>
            <person name="Leple J.C."/>
            <person name="Locascio P."/>
            <person name="Lou Y."/>
            <person name="Lucas S."/>
            <person name="Martin F."/>
            <person name="Montanini B."/>
            <person name="Napoli C."/>
            <person name="Nelson D.R."/>
            <person name="Nelson C."/>
            <person name="Nieminen K."/>
            <person name="Nilsson O."/>
            <person name="Pereda V."/>
            <person name="Peter G."/>
            <person name="Philippe R."/>
            <person name="Pilate G."/>
            <person name="Poliakov A."/>
            <person name="Razumovskaya J."/>
            <person name="Richardson P."/>
            <person name="Rinaldi C."/>
            <person name="Ritland K."/>
            <person name="Rouze P."/>
            <person name="Ryaboy D."/>
            <person name="Schmutz J."/>
            <person name="Schrader J."/>
            <person name="Segerman B."/>
            <person name="Shin H."/>
            <person name="Siddiqui A."/>
            <person name="Sterky F."/>
            <person name="Terry A."/>
            <person name="Tsai C.J."/>
            <person name="Uberbacher E."/>
            <person name="Unneberg P."/>
            <person name="Vahala J."/>
            <person name="Wall K."/>
            <person name="Wessler S."/>
            <person name="Yang G."/>
            <person name="Yin T."/>
            <person name="Douglas C."/>
            <person name="Marra M."/>
            <person name="Sandberg G."/>
            <person name="Van de Peer Y."/>
            <person name="Rokhsar D."/>
        </authorList>
    </citation>
    <scope>NUCLEOTIDE SEQUENCE [LARGE SCALE GENOMIC DNA]</scope>
    <source>
        <strain evidence="2">cv. Nisqually</strain>
    </source>
</reference>
<keyword evidence="2" id="KW-1185">Reference proteome</keyword>
<gene>
    <name evidence="1" type="ORF">POPTR_002G159150v4</name>
</gene>
<comment type="caution">
    <text evidence="1">The sequence shown here is derived from an EMBL/GenBank/DDBJ whole genome shotgun (WGS) entry which is preliminary data.</text>
</comment>
<sequence length="117" mass="13725">MWFMFVHTLLLPIIYKVQRIRDGKSFATRKADAVQKGNIAFTLMASFQLAQRLHITGANYILNLDRTVNPPLRKKEEHMFVHQQLPIPAVPEQELVSRMYVIKLFPSMILKKNNKKY</sequence>
<accession>A0ACC0TEW2</accession>
<evidence type="ECO:0000313" key="2">
    <source>
        <dbReference type="Proteomes" id="UP000006729"/>
    </source>
</evidence>
<proteinExistence type="predicted"/>
<name>A0ACC0TEW2_POPTR</name>
<dbReference type="Proteomes" id="UP000006729">
    <property type="component" value="Chromosome 2"/>
</dbReference>
<protein>
    <submittedName>
        <fullName evidence="1">Uncharacterized protein</fullName>
    </submittedName>
</protein>
<organism evidence="1 2">
    <name type="scientific">Populus trichocarpa</name>
    <name type="common">Western balsam poplar</name>
    <name type="synonym">Populus balsamifera subsp. trichocarpa</name>
    <dbReference type="NCBI Taxonomy" id="3694"/>
    <lineage>
        <taxon>Eukaryota</taxon>
        <taxon>Viridiplantae</taxon>
        <taxon>Streptophyta</taxon>
        <taxon>Embryophyta</taxon>
        <taxon>Tracheophyta</taxon>
        <taxon>Spermatophyta</taxon>
        <taxon>Magnoliopsida</taxon>
        <taxon>eudicotyledons</taxon>
        <taxon>Gunneridae</taxon>
        <taxon>Pentapetalae</taxon>
        <taxon>rosids</taxon>
        <taxon>fabids</taxon>
        <taxon>Malpighiales</taxon>
        <taxon>Salicaceae</taxon>
        <taxon>Saliceae</taxon>
        <taxon>Populus</taxon>
    </lineage>
</organism>
<evidence type="ECO:0000313" key="1">
    <source>
        <dbReference type="EMBL" id="KAI9399859.1"/>
    </source>
</evidence>
<dbReference type="EMBL" id="CM009291">
    <property type="protein sequence ID" value="KAI9399859.1"/>
    <property type="molecule type" value="Genomic_DNA"/>
</dbReference>